<dbReference type="InterPro" id="IPR020048">
    <property type="entry name" value="NADPH-dep_FMN_reduc_SsuE"/>
</dbReference>
<evidence type="ECO:0000256" key="2">
    <source>
        <dbReference type="ARBA" id="ARBA00022643"/>
    </source>
</evidence>
<gene>
    <name evidence="5" type="ORF">BED47_16990</name>
</gene>
<evidence type="ECO:0000313" key="6">
    <source>
        <dbReference type="Proteomes" id="UP000094580"/>
    </source>
</evidence>
<dbReference type="SUPFAM" id="SSF52218">
    <property type="entry name" value="Flavoproteins"/>
    <property type="match status" value="1"/>
</dbReference>
<dbReference type="InterPro" id="IPR029039">
    <property type="entry name" value="Flavoprotein-like_sf"/>
</dbReference>
<dbReference type="PANTHER" id="PTHR43408">
    <property type="entry name" value="FMN REDUCTASE (NADPH)"/>
    <property type="match status" value="1"/>
</dbReference>
<comment type="caution">
    <text evidence="5">The sequence shown here is derived from an EMBL/GenBank/DDBJ whole genome shotgun (WGS) entry which is preliminary data.</text>
</comment>
<proteinExistence type="predicted"/>
<organism evidence="5 6">
    <name type="scientific">Gottfriedia luciferensis</name>
    <dbReference type="NCBI Taxonomy" id="178774"/>
    <lineage>
        <taxon>Bacteria</taxon>
        <taxon>Bacillati</taxon>
        <taxon>Bacillota</taxon>
        <taxon>Bacilli</taxon>
        <taxon>Bacillales</taxon>
        <taxon>Bacillaceae</taxon>
        <taxon>Gottfriedia</taxon>
    </lineage>
</organism>
<dbReference type="NCBIfam" id="TIGR03567">
    <property type="entry name" value="FMN_reduc_SsuE"/>
    <property type="match status" value="1"/>
</dbReference>
<evidence type="ECO:0000313" key="5">
    <source>
        <dbReference type="EMBL" id="ODG92877.1"/>
    </source>
</evidence>
<dbReference type="Pfam" id="PF03358">
    <property type="entry name" value="FMN_red"/>
    <property type="match status" value="1"/>
</dbReference>
<reference evidence="5 6" key="1">
    <citation type="submission" date="2016-07" db="EMBL/GenBank/DDBJ databases">
        <authorList>
            <person name="Townsley L."/>
            <person name="Shank E.A."/>
        </authorList>
    </citation>
    <scope>NUCLEOTIDE SEQUENCE [LARGE SCALE GENOMIC DNA]</scope>
    <source>
        <strain evidence="5 6">CH01</strain>
    </source>
</reference>
<evidence type="ECO:0000256" key="1">
    <source>
        <dbReference type="ARBA" id="ARBA00022630"/>
    </source>
</evidence>
<keyword evidence="6" id="KW-1185">Reference proteome</keyword>
<protein>
    <submittedName>
        <fullName evidence="5">FMN reductase (NADPH)</fullName>
    </submittedName>
</protein>
<evidence type="ECO:0000259" key="4">
    <source>
        <dbReference type="Pfam" id="PF03358"/>
    </source>
</evidence>
<keyword evidence="2" id="KW-0288">FMN</keyword>
<dbReference type="EMBL" id="MDKC01000004">
    <property type="protein sequence ID" value="ODG92877.1"/>
    <property type="molecule type" value="Genomic_DNA"/>
</dbReference>
<dbReference type="InterPro" id="IPR005025">
    <property type="entry name" value="FMN_Rdtase-like_dom"/>
</dbReference>
<dbReference type="PANTHER" id="PTHR43408:SF1">
    <property type="entry name" value="FMN REDUCTASE (NADPH)"/>
    <property type="match status" value="1"/>
</dbReference>
<keyword evidence="3" id="KW-0560">Oxidoreductase</keyword>
<evidence type="ECO:0000256" key="3">
    <source>
        <dbReference type="ARBA" id="ARBA00023002"/>
    </source>
</evidence>
<dbReference type="InterPro" id="IPR051814">
    <property type="entry name" value="NAD(P)H-dep_FMN_reductase"/>
</dbReference>
<feature type="domain" description="NADPH-dependent FMN reductase-like" evidence="4">
    <location>
        <begin position="4"/>
        <end position="143"/>
    </location>
</feature>
<dbReference type="Gene3D" id="3.40.50.360">
    <property type="match status" value="1"/>
</dbReference>
<keyword evidence="1" id="KW-0285">Flavoprotein</keyword>
<dbReference type="Proteomes" id="UP000094580">
    <property type="component" value="Unassembled WGS sequence"/>
</dbReference>
<sequence>MKDIVIISASSSPNSRLNGILQFVKEKWTNEGIKVCQVNIGDLPTEALIKSDFSNEEIKEALNKIENSIGVVIAGPVYKASYSGLLKIFLDLIPQNGLKNKVVLPVFIGGTIAHLLSLDYALKPVLSVLGGNHFVTGVYAIDDWVIRDYQNHFSLSNELTERLNKAAEELSEELIWLAVRP</sequence>
<accession>A0ABX2ZWE8</accession>
<dbReference type="RefSeq" id="WP_069032818.1">
    <property type="nucleotide sequence ID" value="NZ_MDKC01000004.1"/>
</dbReference>
<name>A0ABX2ZWE8_9BACI</name>